<gene>
    <name evidence="1" type="ORF">BC936DRAFT_137026</name>
</gene>
<evidence type="ECO:0000313" key="2">
    <source>
        <dbReference type="Proteomes" id="UP000268093"/>
    </source>
</evidence>
<dbReference type="AlphaFoldDB" id="A0A433CY90"/>
<accession>A0A433CY90</accession>
<name>A0A433CY90_9FUNG</name>
<protein>
    <submittedName>
        <fullName evidence="1">Uncharacterized protein</fullName>
    </submittedName>
</protein>
<comment type="caution">
    <text evidence="1">The sequence shown here is derived from an EMBL/GenBank/DDBJ whole genome shotgun (WGS) entry which is preliminary data.</text>
</comment>
<organism evidence="1 2">
    <name type="scientific">Jimgerdemannia flammicorona</name>
    <dbReference type="NCBI Taxonomy" id="994334"/>
    <lineage>
        <taxon>Eukaryota</taxon>
        <taxon>Fungi</taxon>
        <taxon>Fungi incertae sedis</taxon>
        <taxon>Mucoromycota</taxon>
        <taxon>Mucoromycotina</taxon>
        <taxon>Endogonomycetes</taxon>
        <taxon>Endogonales</taxon>
        <taxon>Endogonaceae</taxon>
        <taxon>Jimgerdemannia</taxon>
    </lineage>
</organism>
<reference evidence="1 2" key="1">
    <citation type="journal article" date="2018" name="New Phytol.">
        <title>Phylogenomics of Endogonaceae and evolution of mycorrhizas within Mucoromycota.</title>
        <authorList>
            <person name="Chang Y."/>
            <person name="Desiro A."/>
            <person name="Na H."/>
            <person name="Sandor L."/>
            <person name="Lipzen A."/>
            <person name="Clum A."/>
            <person name="Barry K."/>
            <person name="Grigoriev I.V."/>
            <person name="Martin F.M."/>
            <person name="Stajich J.E."/>
            <person name="Smith M.E."/>
            <person name="Bonito G."/>
            <person name="Spatafora J.W."/>
        </authorList>
    </citation>
    <scope>NUCLEOTIDE SEQUENCE [LARGE SCALE GENOMIC DNA]</scope>
    <source>
        <strain evidence="1 2">GMNB39</strain>
    </source>
</reference>
<proteinExistence type="predicted"/>
<sequence length="94" mass="10404">MKSGRDVGEGDTKEGGVSRGMVYERWVSGVGEGEKIPKHLSHHARAPAHEEFVDVTIITLSGGSCKRVLRRMAVLCQKRTVGQIHYLMGNNWTI</sequence>
<keyword evidence="2" id="KW-1185">Reference proteome</keyword>
<dbReference type="Proteomes" id="UP000268093">
    <property type="component" value="Unassembled WGS sequence"/>
</dbReference>
<dbReference type="EMBL" id="RBNI01010724">
    <property type="protein sequence ID" value="RUP43545.1"/>
    <property type="molecule type" value="Genomic_DNA"/>
</dbReference>
<evidence type="ECO:0000313" key="1">
    <source>
        <dbReference type="EMBL" id="RUP43545.1"/>
    </source>
</evidence>